<organism evidence="2 3">
    <name type="scientific">Sinomonas humi</name>
    <dbReference type="NCBI Taxonomy" id="1338436"/>
    <lineage>
        <taxon>Bacteria</taxon>
        <taxon>Bacillati</taxon>
        <taxon>Actinomycetota</taxon>
        <taxon>Actinomycetes</taxon>
        <taxon>Micrococcales</taxon>
        <taxon>Micrococcaceae</taxon>
        <taxon>Sinomonas</taxon>
    </lineage>
</organism>
<dbReference type="Gene3D" id="3.30.1310.20">
    <property type="entry name" value="PRTase-like"/>
    <property type="match status" value="1"/>
</dbReference>
<protein>
    <recommendedName>
        <fullName evidence="1">Phosphoribosyltransferase domain-containing protein</fullName>
    </recommendedName>
</protein>
<dbReference type="Pfam" id="PF00156">
    <property type="entry name" value="Pribosyltran"/>
    <property type="match status" value="1"/>
</dbReference>
<gene>
    <name evidence="2" type="ORF">LK10_02490</name>
</gene>
<feature type="domain" description="Phosphoribosyltransferase" evidence="1">
    <location>
        <begin position="37"/>
        <end position="194"/>
    </location>
</feature>
<dbReference type="Proteomes" id="UP000030982">
    <property type="component" value="Unassembled WGS sequence"/>
</dbReference>
<evidence type="ECO:0000259" key="1">
    <source>
        <dbReference type="Pfam" id="PF00156"/>
    </source>
</evidence>
<dbReference type="InterPro" id="IPR000836">
    <property type="entry name" value="PRTase_dom"/>
</dbReference>
<keyword evidence="3" id="KW-1185">Reference proteome</keyword>
<proteinExistence type="predicted"/>
<dbReference type="EMBL" id="JTDL01000037">
    <property type="protein sequence ID" value="KHL05069.1"/>
    <property type="molecule type" value="Genomic_DNA"/>
</dbReference>
<dbReference type="STRING" id="1338436.LK10_02490"/>
<accession>A0A0B2AT94</accession>
<dbReference type="SUPFAM" id="SSF53271">
    <property type="entry name" value="PRTase-like"/>
    <property type="match status" value="1"/>
</dbReference>
<name>A0A0B2AT94_9MICC</name>
<evidence type="ECO:0000313" key="2">
    <source>
        <dbReference type="EMBL" id="KHL05069.1"/>
    </source>
</evidence>
<comment type="caution">
    <text evidence="2">The sequence shown here is derived from an EMBL/GenBank/DDBJ whole genome shotgun (WGS) entry which is preliminary data.</text>
</comment>
<evidence type="ECO:0000313" key="3">
    <source>
        <dbReference type="Proteomes" id="UP000030982"/>
    </source>
</evidence>
<reference evidence="2 3" key="1">
    <citation type="submission" date="2014-09" db="EMBL/GenBank/DDBJ databases">
        <title>Genome sequence of Sinomonas sp. MUSC 117.</title>
        <authorList>
            <person name="Lee L.-H."/>
        </authorList>
    </citation>
    <scope>NUCLEOTIDE SEQUENCE [LARGE SCALE GENOMIC DNA]</scope>
    <source>
        <strain evidence="2 3">MUSC 117</strain>
    </source>
</reference>
<sequence>MDRAQAGRVLAAALRDSASLPNSAAPGPPAPGSRGLPLVVGLSRGGVPVAAEVGRALGLPFDVVPARKLGIPGHEEVAFGAIASCDGERCADLDRPLIRRLLAAGFTNGSLEQVRERETAELERQEEVFLGGRHQNAAGRTVIVCDDGAATGDTARAAVAAVRAAGASAVILAVPVAPPSVVKDLDAVADQVVCPRQPLAFLSVGGAYEGFPQCSDDEVRRLLADREPAD</sequence>
<dbReference type="AlphaFoldDB" id="A0A0B2AT94"/>
<dbReference type="CDD" id="cd06223">
    <property type="entry name" value="PRTases_typeI"/>
    <property type="match status" value="1"/>
</dbReference>
<dbReference type="Gene3D" id="3.40.50.2020">
    <property type="match status" value="1"/>
</dbReference>
<dbReference type="InterPro" id="IPR029057">
    <property type="entry name" value="PRTase-like"/>
</dbReference>